<comment type="caution">
    <text evidence="3">The sequence shown here is derived from an EMBL/GenBank/DDBJ whole genome shotgun (WGS) entry which is preliminary data.</text>
</comment>
<dbReference type="Gene3D" id="3.40.50.12780">
    <property type="entry name" value="N-terminal domain of ligase-like"/>
    <property type="match status" value="1"/>
</dbReference>
<keyword evidence="4" id="KW-1185">Reference proteome</keyword>
<evidence type="ECO:0000256" key="1">
    <source>
        <dbReference type="ARBA" id="ARBA00022990"/>
    </source>
</evidence>
<dbReference type="Pfam" id="PF00501">
    <property type="entry name" value="AMP-binding"/>
    <property type="match status" value="1"/>
</dbReference>
<organism evidence="3 4">
    <name type="scientific">Streptomyces olivaceiscleroticus</name>
    <dbReference type="NCBI Taxonomy" id="68245"/>
    <lineage>
        <taxon>Bacteria</taxon>
        <taxon>Bacillati</taxon>
        <taxon>Actinomycetota</taxon>
        <taxon>Actinomycetes</taxon>
        <taxon>Kitasatosporales</taxon>
        <taxon>Streptomycetaceae</taxon>
        <taxon>Streptomyces</taxon>
    </lineage>
</organism>
<accession>A0ABN0ZD57</accession>
<keyword evidence="1" id="KW-0007">Acetylation</keyword>
<proteinExistence type="predicted"/>
<gene>
    <name evidence="3" type="ORF">GCM10010361_04790</name>
</gene>
<dbReference type="PANTHER" id="PTHR24095">
    <property type="entry name" value="ACETYL-COENZYME A SYNTHETASE"/>
    <property type="match status" value="1"/>
</dbReference>
<feature type="domain" description="AMP-dependent synthetase/ligase" evidence="2">
    <location>
        <begin position="20"/>
        <end position="148"/>
    </location>
</feature>
<evidence type="ECO:0000259" key="2">
    <source>
        <dbReference type="Pfam" id="PF00501"/>
    </source>
</evidence>
<name>A0ABN0ZD57_9ACTN</name>
<evidence type="ECO:0000313" key="3">
    <source>
        <dbReference type="EMBL" id="GAA0443900.1"/>
    </source>
</evidence>
<dbReference type="Proteomes" id="UP001500909">
    <property type="component" value="Unassembled WGS sequence"/>
</dbReference>
<evidence type="ECO:0000313" key="4">
    <source>
        <dbReference type="Proteomes" id="UP001500909"/>
    </source>
</evidence>
<dbReference type="InterPro" id="IPR042099">
    <property type="entry name" value="ANL_N_sf"/>
</dbReference>
<dbReference type="PANTHER" id="PTHR24095:SF14">
    <property type="entry name" value="ACETYL-COENZYME A SYNTHETASE 1"/>
    <property type="match status" value="1"/>
</dbReference>
<dbReference type="SUPFAM" id="SSF56801">
    <property type="entry name" value="Acetyl-CoA synthetase-like"/>
    <property type="match status" value="1"/>
</dbReference>
<dbReference type="RefSeq" id="WP_346092566.1">
    <property type="nucleotide sequence ID" value="NZ_BAAABY010000003.1"/>
</dbReference>
<sequence length="170" mass="18372">MLRRVPSEPDGPGLVPQAMKVALSWTGEPGRFEELTHEQLIDQSVRAAAALTRVGVRAGDRVAVHLPLVPESVIATLACGRIDAVRSTLPVSLRAPELADRLRSSGANVVITADAGFWEGAVRPVKSVLDRALARGGTDVRTVLVVNRCPRPVAWEPGRDHWWHEALSVD</sequence>
<reference evidence="3 4" key="1">
    <citation type="journal article" date="2019" name="Int. J. Syst. Evol. Microbiol.">
        <title>The Global Catalogue of Microorganisms (GCM) 10K type strain sequencing project: providing services to taxonomists for standard genome sequencing and annotation.</title>
        <authorList>
            <consortium name="The Broad Institute Genomics Platform"/>
            <consortium name="The Broad Institute Genome Sequencing Center for Infectious Disease"/>
            <person name="Wu L."/>
            <person name="Ma J."/>
        </authorList>
    </citation>
    <scope>NUCLEOTIDE SEQUENCE [LARGE SCALE GENOMIC DNA]</scope>
    <source>
        <strain evidence="3 4">JCM 4805</strain>
    </source>
</reference>
<dbReference type="InterPro" id="IPR000873">
    <property type="entry name" value="AMP-dep_synth/lig_dom"/>
</dbReference>
<dbReference type="EMBL" id="BAAABY010000003">
    <property type="protein sequence ID" value="GAA0443900.1"/>
    <property type="molecule type" value="Genomic_DNA"/>
</dbReference>
<protein>
    <recommendedName>
        <fullName evidence="2">AMP-dependent synthetase/ligase domain-containing protein</fullName>
    </recommendedName>
</protein>